<protein>
    <submittedName>
        <fullName evidence="2">Uncharacterized protein</fullName>
    </submittedName>
</protein>
<dbReference type="EMBL" id="CM029053">
    <property type="protein sequence ID" value="KAG2548225.1"/>
    <property type="molecule type" value="Genomic_DNA"/>
</dbReference>
<gene>
    <name evidence="2" type="ORF">PVAP13_9KG154870</name>
</gene>
<dbReference type="InterPro" id="IPR012340">
    <property type="entry name" value="NA-bd_OB-fold"/>
</dbReference>
<feature type="compositionally biased region" description="Low complexity" evidence="1">
    <location>
        <begin position="209"/>
        <end position="220"/>
    </location>
</feature>
<keyword evidence="3" id="KW-1185">Reference proteome</keyword>
<organism evidence="2 3">
    <name type="scientific">Panicum virgatum</name>
    <name type="common">Blackwell switchgrass</name>
    <dbReference type="NCBI Taxonomy" id="38727"/>
    <lineage>
        <taxon>Eukaryota</taxon>
        <taxon>Viridiplantae</taxon>
        <taxon>Streptophyta</taxon>
        <taxon>Embryophyta</taxon>
        <taxon>Tracheophyta</taxon>
        <taxon>Spermatophyta</taxon>
        <taxon>Magnoliopsida</taxon>
        <taxon>Liliopsida</taxon>
        <taxon>Poales</taxon>
        <taxon>Poaceae</taxon>
        <taxon>PACMAD clade</taxon>
        <taxon>Panicoideae</taxon>
        <taxon>Panicodae</taxon>
        <taxon>Paniceae</taxon>
        <taxon>Panicinae</taxon>
        <taxon>Panicum</taxon>
        <taxon>Panicum sect. Hiantes</taxon>
    </lineage>
</organism>
<dbReference type="Gene3D" id="2.40.50.140">
    <property type="entry name" value="Nucleic acid-binding proteins"/>
    <property type="match status" value="1"/>
</dbReference>
<reference evidence="2" key="1">
    <citation type="submission" date="2020-05" db="EMBL/GenBank/DDBJ databases">
        <title>WGS assembly of Panicum virgatum.</title>
        <authorList>
            <person name="Lovell J.T."/>
            <person name="Jenkins J."/>
            <person name="Shu S."/>
            <person name="Juenger T.E."/>
            <person name="Schmutz J."/>
        </authorList>
    </citation>
    <scope>NUCLEOTIDE SEQUENCE</scope>
    <source>
        <strain evidence="2">AP13</strain>
    </source>
</reference>
<comment type="caution">
    <text evidence="2">The sequence shown here is derived from an EMBL/GenBank/DDBJ whole genome shotgun (WGS) entry which is preliminary data.</text>
</comment>
<evidence type="ECO:0000313" key="3">
    <source>
        <dbReference type="Proteomes" id="UP000823388"/>
    </source>
</evidence>
<evidence type="ECO:0000313" key="2">
    <source>
        <dbReference type="EMBL" id="KAG2548225.1"/>
    </source>
</evidence>
<sequence>MVQAEDKVQDGTGTMDLMIFCEVAEELVGVSAEELVDEIEDDDEWYTLPEEIEDLLGSTHTFQVFDKYGSRSWSVRSIMDDVTVPVPAGTTAQCKEEPIPEGSINMAIPTQCKEEPVHEVSINMAIPTAISTQCKEEPVHEGSINMAIPTPVTAQFKKEPVPEGSINMVIPTPVTAQCKEEPVPGGSVNVAMPTPVTAQCKEEPVPEGSATMTEASSESTWLQKPNKRLRGDDWVN</sequence>
<dbReference type="AlphaFoldDB" id="A0A8T0NHK4"/>
<dbReference type="Proteomes" id="UP000823388">
    <property type="component" value="Chromosome 9K"/>
</dbReference>
<accession>A0A8T0NHK4</accession>
<proteinExistence type="predicted"/>
<evidence type="ECO:0000256" key="1">
    <source>
        <dbReference type="SAM" id="MobiDB-lite"/>
    </source>
</evidence>
<dbReference type="SUPFAM" id="SSF50249">
    <property type="entry name" value="Nucleic acid-binding proteins"/>
    <property type="match status" value="1"/>
</dbReference>
<name>A0A8T0NHK4_PANVG</name>
<feature type="region of interest" description="Disordered" evidence="1">
    <location>
        <begin position="201"/>
        <end position="236"/>
    </location>
</feature>